<dbReference type="InterPro" id="IPR029304">
    <property type="entry name" value="AKAP2_C"/>
</dbReference>
<evidence type="ECO:0000259" key="3">
    <source>
        <dbReference type="Pfam" id="PF15304"/>
    </source>
</evidence>
<dbReference type="Proteomes" id="UP000287033">
    <property type="component" value="Unassembled WGS sequence"/>
</dbReference>
<feature type="region of interest" description="Disordered" evidence="2">
    <location>
        <begin position="811"/>
        <end position="888"/>
    </location>
</feature>
<organism evidence="4 5">
    <name type="scientific">Chiloscyllium punctatum</name>
    <name type="common">Brownbanded bambooshark</name>
    <name type="synonym">Hemiscyllium punctatum</name>
    <dbReference type="NCBI Taxonomy" id="137246"/>
    <lineage>
        <taxon>Eukaryota</taxon>
        <taxon>Metazoa</taxon>
        <taxon>Chordata</taxon>
        <taxon>Craniata</taxon>
        <taxon>Vertebrata</taxon>
        <taxon>Chondrichthyes</taxon>
        <taxon>Elasmobranchii</taxon>
        <taxon>Galeomorphii</taxon>
        <taxon>Galeoidea</taxon>
        <taxon>Orectolobiformes</taxon>
        <taxon>Hemiscylliidae</taxon>
        <taxon>Chiloscyllium</taxon>
    </lineage>
</organism>
<name>A0A401SSP0_CHIPU</name>
<keyword evidence="1" id="KW-0175">Coiled coil</keyword>
<keyword evidence="5" id="KW-1185">Reference proteome</keyword>
<evidence type="ECO:0000313" key="5">
    <source>
        <dbReference type="Proteomes" id="UP000287033"/>
    </source>
</evidence>
<gene>
    <name evidence="4" type="ORF">chiPu_0011884</name>
</gene>
<dbReference type="Pfam" id="PF15304">
    <property type="entry name" value="AKAP2_C"/>
    <property type="match status" value="1"/>
</dbReference>
<dbReference type="PANTHER" id="PTHR18839:SF0">
    <property type="entry name" value="MITOTIC INTERACTOR AND SUBSTRATE OF PLK1 ISOFORM X1-RELATED"/>
    <property type="match status" value="1"/>
</dbReference>
<reference evidence="4 5" key="1">
    <citation type="journal article" date="2018" name="Nat. Ecol. Evol.">
        <title>Shark genomes provide insights into elasmobranch evolution and the origin of vertebrates.</title>
        <authorList>
            <person name="Hara Y"/>
            <person name="Yamaguchi K"/>
            <person name="Onimaru K"/>
            <person name="Kadota M"/>
            <person name="Koyanagi M"/>
            <person name="Keeley SD"/>
            <person name="Tatsumi K"/>
            <person name="Tanaka K"/>
            <person name="Motone F"/>
            <person name="Kageyama Y"/>
            <person name="Nozu R"/>
            <person name="Adachi N"/>
            <person name="Nishimura O"/>
            <person name="Nakagawa R"/>
            <person name="Tanegashima C"/>
            <person name="Kiyatake I"/>
            <person name="Matsumoto R"/>
            <person name="Murakumo K"/>
            <person name="Nishida K"/>
            <person name="Terakita A"/>
            <person name="Kuratani S"/>
            <person name="Sato K"/>
            <person name="Hyodo S Kuraku.S."/>
        </authorList>
    </citation>
    <scope>NUCLEOTIDE SEQUENCE [LARGE SCALE GENOMIC DNA]</scope>
</reference>
<feature type="region of interest" description="Disordered" evidence="2">
    <location>
        <begin position="451"/>
        <end position="475"/>
    </location>
</feature>
<evidence type="ECO:0000313" key="4">
    <source>
        <dbReference type="EMBL" id="GCC33415.1"/>
    </source>
</evidence>
<evidence type="ECO:0000256" key="2">
    <source>
        <dbReference type="SAM" id="MobiDB-lite"/>
    </source>
</evidence>
<feature type="region of interest" description="Disordered" evidence="2">
    <location>
        <begin position="570"/>
        <end position="594"/>
    </location>
</feature>
<accession>A0A401SSP0</accession>
<feature type="compositionally biased region" description="Polar residues" evidence="2">
    <location>
        <begin position="709"/>
        <end position="718"/>
    </location>
</feature>
<dbReference type="InterPro" id="IPR042779">
    <property type="entry name" value="MISP/MISP3-like"/>
</dbReference>
<feature type="region of interest" description="Disordered" evidence="2">
    <location>
        <begin position="754"/>
        <end position="773"/>
    </location>
</feature>
<evidence type="ECO:0000256" key="1">
    <source>
        <dbReference type="ARBA" id="ARBA00023054"/>
    </source>
</evidence>
<protein>
    <recommendedName>
        <fullName evidence="3">A-kinase anchor protein 2 C-terminal domain-containing protein</fullName>
    </recommendedName>
</protein>
<feature type="compositionally biased region" description="Polar residues" evidence="2">
    <location>
        <begin position="8"/>
        <end position="23"/>
    </location>
</feature>
<sequence length="927" mass="103625">MSCLSPETAPSSLIPTKSTAPNSQQHQQHHQSVTFGNVFIITPELSVSVAERSQNQVHGFGVTRRTDHGKSMETLRAAALGAALCQAIDQRSKKQVNLETPIEVSVVNEVRSQPSVSLPEDLARRNLTNLDPQPVGIPEGKLVQSQDSEQDSDLSKDTREISTTGSRNRLEQQVDNELVLKEGGDKESDSLNHPQWFTQSKDSLEEQPPDPMEKTEGNVFATNNGSLLNFDYSCQSPENGTHLLSHNPNAITLITSGSSVSDTSASRIDDSNDVIIHATKVSVIQHPDIDDHDSPAHRDLFSSKTQQDEDWIHSTKLATIKKEANFDLRTYHAEKKPTKLFPEDEGEKYQVIVIKGTADDEVLMKERKQIIRNQAMKKNATIAEKWGSAEQLNMEEKPSLADSVQRQDEVEIPSTETNASPFSFSTTPSEGINTEQINFAAARQQFLEMEKSQPEIPLSPRPSPRILNQPSRPSESMYGLHYKADTSPGVTLKAVRVECFPDEEREHLEKPFPKSNGTFIATKATVENGDGESQQTLPVYPSLDDLDSGLGEMSNDCSYGYTSDGGASTEILNAGTDNSGAALESPELKHASETPIQREIRLAMEREDSLRKERGIKKSSDSEEMVEIRTKPLLTQLPPASPFSKSKDKNRMVFFVQRDIEMESKREEKLREEGKVQGLYDKGTSEEVEKRKKVFEQQVDDVPVVPQPSLHSKVTTPAPQDPGTVHSLPVEDSTIEVDSTEYKVILREYPDYQLNSKSNPKTYSSKLDSPSHSTRLVESWATPSEEPYILRPLKSQTTFLIEREIEEEQRREEELRAQRQRQQPAQNLDSTARPDCLNSTVNLMSPGQPSLAGTSDGDQTKDLTETIQKHERQKGKPWERKDDTSYAGIEASDDVNIEVLESTRVTRRQSALAQRWEAGIFHNHLEE</sequence>
<comment type="caution">
    <text evidence="4">The sequence shown here is derived from an EMBL/GenBank/DDBJ whole genome shotgun (WGS) entry which is preliminary data.</text>
</comment>
<dbReference type="OMA" id="HRHPEES"/>
<dbReference type="AlphaFoldDB" id="A0A401SSP0"/>
<feature type="compositionally biased region" description="Basic and acidic residues" evidence="2">
    <location>
        <begin position="858"/>
        <end position="884"/>
    </location>
</feature>
<feature type="compositionally biased region" description="Polar residues" evidence="2">
    <location>
        <begin position="837"/>
        <end position="857"/>
    </location>
</feature>
<dbReference type="PANTHER" id="PTHR18839">
    <property type="entry name" value="MITOTIC INTERACTOR AND SUBSTRATE OF PLK1 MISP FAMILY MEMBER"/>
    <property type="match status" value="1"/>
</dbReference>
<feature type="region of interest" description="Disordered" evidence="2">
    <location>
        <begin position="706"/>
        <end position="730"/>
    </location>
</feature>
<dbReference type="OrthoDB" id="9449914at2759"/>
<feature type="region of interest" description="Disordered" evidence="2">
    <location>
        <begin position="112"/>
        <end position="176"/>
    </location>
</feature>
<feature type="domain" description="A-kinase anchor protein 2 C-terminal" evidence="3">
    <location>
        <begin position="779"/>
        <end position="920"/>
    </location>
</feature>
<feature type="region of interest" description="Disordered" evidence="2">
    <location>
        <begin position="1"/>
        <end position="31"/>
    </location>
</feature>
<dbReference type="EMBL" id="BEZZ01000514">
    <property type="protein sequence ID" value="GCC33415.1"/>
    <property type="molecule type" value="Genomic_DNA"/>
</dbReference>
<proteinExistence type="predicted"/>